<dbReference type="PRINTS" id="PR00344">
    <property type="entry name" value="BCTRLSENSOR"/>
</dbReference>
<organism evidence="8 9">
    <name type="scientific">Lacinutrix neustonica</name>
    <dbReference type="NCBI Taxonomy" id="2980107"/>
    <lineage>
        <taxon>Bacteria</taxon>
        <taxon>Pseudomonadati</taxon>
        <taxon>Bacteroidota</taxon>
        <taxon>Flavobacteriia</taxon>
        <taxon>Flavobacteriales</taxon>
        <taxon>Flavobacteriaceae</taxon>
        <taxon>Lacinutrix</taxon>
    </lineage>
</organism>
<dbReference type="PANTHER" id="PTHR44936:SF10">
    <property type="entry name" value="SENSOR PROTEIN RSTB"/>
    <property type="match status" value="1"/>
</dbReference>
<name>A0A9E8MZN3_9FLAO</name>
<dbReference type="InterPro" id="IPR050980">
    <property type="entry name" value="2C_sensor_his_kinase"/>
</dbReference>
<evidence type="ECO:0000259" key="7">
    <source>
        <dbReference type="PROSITE" id="PS50109"/>
    </source>
</evidence>
<dbReference type="AlphaFoldDB" id="A0A9E8MZN3"/>
<evidence type="ECO:0000256" key="6">
    <source>
        <dbReference type="ARBA" id="ARBA00022840"/>
    </source>
</evidence>
<dbReference type="InterPro" id="IPR003594">
    <property type="entry name" value="HATPase_dom"/>
</dbReference>
<evidence type="ECO:0000256" key="2">
    <source>
        <dbReference type="ARBA" id="ARBA00012438"/>
    </source>
</evidence>
<comment type="catalytic activity">
    <reaction evidence="1">
        <text>ATP + protein L-histidine = ADP + protein N-phospho-L-histidine.</text>
        <dbReference type="EC" id="2.7.13.3"/>
    </reaction>
</comment>
<keyword evidence="3" id="KW-0808">Transferase</keyword>
<evidence type="ECO:0000256" key="3">
    <source>
        <dbReference type="ARBA" id="ARBA00022679"/>
    </source>
</evidence>
<dbReference type="SMART" id="SM00387">
    <property type="entry name" value="HATPase_c"/>
    <property type="match status" value="1"/>
</dbReference>
<accession>A0A9E8MZN3</accession>
<keyword evidence="9" id="KW-1185">Reference proteome</keyword>
<evidence type="ECO:0000256" key="1">
    <source>
        <dbReference type="ARBA" id="ARBA00000085"/>
    </source>
</evidence>
<dbReference type="GO" id="GO:0005524">
    <property type="term" value="F:ATP binding"/>
    <property type="evidence" value="ECO:0007669"/>
    <property type="project" value="UniProtKB-KW"/>
</dbReference>
<dbReference type="SUPFAM" id="SSF55874">
    <property type="entry name" value="ATPase domain of HSP90 chaperone/DNA topoisomerase II/histidine kinase"/>
    <property type="match status" value="1"/>
</dbReference>
<dbReference type="InterPro" id="IPR036890">
    <property type="entry name" value="HATPase_C_sf"/>
</dbReference>
<dbReference type="RefSeq" id="WP_267678569.1">
    <property type="nucleotide sequence ID" value="NZ_CP113088.1"/>
</dbReference>
<protein>
    <recommendedName>
        <fullName evidence="2">histidine kinase</fullName>
        <ecNumber evidence="2">2.7.13.3</ecNumber>
    </recommendedName>
</protein>
<keyword evidence="6 8" id="KW-0067">ATP-binding</keyword>
<dbReference type="Proteomes" id="UP001164705">
    <property type="component" value="Chromosome"/>
</dbReference>
<dbReference type="Pfam" id="PF02518">
    <property type="entry name" value="HATPase_c"/>
    <property type="match status" value="1"/>
</dbReference>
<feature type="domain" description="Histidine kinase" evidence="7">
    <location>
        <begin position="1"/>
        <end position="100"/>
    </location>
</feature>
<dbReference type="EC" id="2.7.13.3" evidence="2"/>
<proteinExistence type="predicted"/>
<evidence type="ECO:0000313" key="8">
    <source>
        <dbReference type="EMBL" id="WAC03931.1"/>
    </source>
</evidence>
<evidence type="ECO:0000256" key="5">
    <source>
        <dbReference type="ARBA" id="ARBA00022777"/>
    </source>
</evidence>
<dbReference type="PANTHER" id="PTHR44936">
    <property type="entry name" value="SENSOR PROTEIN CREC"/>
    <property type="match status" value="1"/>
</dbReference>
<dbReference type="Gene3D" id="3.30.565.10">
    <property type="entry name" value="Histidine kinase-like ATPase, C-terminal domain"/>
    <property type="match status" value="1"/>
</dbReference>
<dbReference type="InterPro" id="IPR005467">
    <property type="entry name" value="His_kinase_dom"/>
</dbReference>
<dbReference type="EMBL" id="CP113088">
    <property type="protein sequence ID" value="WAC03931.1"/>
    <property type="molecule type" value="Genomic_DNA"/>
</dbReference>
<keyword evidence="5" id="KW-0418">Kinase</keyword>
<dbReference type="GO" id="GO:0004673">
    <property type="term" value="F:protein histidine kinase activity"/>
    <property type="evidence" value="ECO:0007669"/>
    <property type="project" value="UniProtKB-EC"/>
</dbReference>
<evidence type="ECO:0000313" key="9">
    <source>
        <dbReference type="Proteomes" id="UP001164705"/>
    </source>
</evidence>
<evidence type="ECO:0000256" key="4">
    <source>
        <dbReference type="ARBA" id="ARBA00022741"/>
    </source>
</evidence>
<gene>
    <name evidence="8" type="ORF">N7U66_20770</name>
</gene>
<keyword evidence="4" id="KW-0547">Nucleotide-binding</keyword>
<sequence>MSNAVKYGSPRHPITISAKNTNNAVEIRVHNHGNSIPKGKQKQVFEFLGQDNQDKNAVRKSWGMGLALAQIVAEAHGGNISLKSDEASGTLFVVSLLKDFNQSGKRRTKLTFVEEKVLT</sequence>
<dbReference type="PROSITE" id="PS50109">
    <property type="entry name" value="HIS_KIN"/>
    <property type="match status" value="1"/>
</dbReference>
<dbReference type="InterPro" id="IPR004358">
    <property type="entry name" value="Sig_transdc_His_kin-like_C"/>
</dbReference>
<dbReference type="KEGG" id="lnu:N7U66_20770"/>
<reference evidence="8" key="1">
    <citation type="submission" date="2022-11" db="EMBL/GenBank/DDBJ databases">
        <title>Lacinutrix neustonica HL-RS19T sp. nov., isolated from the surface microlayer sample of brackish Lake Shihwa.</title>
        <authorList>
            <person name="Choi J.Y."/>
            <person name="Hwang C.Y."/>
        </authorList>
    </citation>
    <scope>NUCLEOTIDE SEQUENCE</scope>
    <source>
        <strain evidence="8">HL-RS19</strain>
    </source>
</reference>